<evidence type="ECO:0000256" key="4">
    <source>
        <dbReference type="ARBA" id="ARBA00022618"/>
    </source>
</evidence>
<dbReference type="SUPFAM" id="SSF110849">
    <property type="entry name" value="ParB/Sulfiredoxin"/>
    <property type="match status" value="1"/>
</dbReference>
<name>A0A1H2W9F7_9BACI</name>
<dbReference type="InterPro" id="IPR023705">
    <property type="entry name" value="Nucleoid_occlusion_protein"/>
</dbReference>
<dbReference type="InterPro" id="IPR036086">
    <property type="entry name" value="ParB/Sulfiredoxin_sf"/>
</dbReference>
<evidence type="ECO:0000256" key="1">
    <source>
        <dbReference type="ARBA" id="ARBA00004453"/>
    </source>
</evidence>
<organism evidence="9 10">
    <name type="scientific">Marinococcus luteus</name>
    <dbReference type="NCBI Taxonomy" id="1122204"/>
    <lineage>
        <taxon>Bacteria</taxon>
        <taxon>Bacillati</taxon>
        <taxon>Bacillota</taxon>
        <taxon>Bacilli</taxon>
        <taxon>Bacillales</taxon>
        <taxon>Bacillaceae</taxon>
        <taxon>Marinococcus</taxon>
    </lineage>
</organism>
<dbReference type="GO" id="GO:0005694">
    <property type="term" value="C:chromosome"/>
    <property type="evidence" value="ECO:0007669"/>
    <property type="project" value="TreeGrafter"/>
</dbReference>
<dbReference type="SMART" id="SM00470">
    <property type="entry name" value="ParB"/>
    <property type="match status" value="1"/>
</dbReference>
<dbReference type="GO" id="GO:0009295">
    <property type="term" value="C:nucleoid"/>
    <property type="evidence" value="ECO:0007669"/>
    <property type="project" value="UniProtKB-SubCell"/>
</dbReference>
<dbReference type="STRING" id="1122204.SAMN05421781_2312"/>
<dbReference type="GO" id="GO:0045881">
    <property type="term" value="P:positive regulation of sporulation resulting in formation of a cellular spore"/>
    <property type="evidence" value="ECO:0007669"/>
    <property type="project" value="TreeGrafter"/>
</dbReference>
<dbReference type="OrthoDB" id="9802051at2"/>
<keyword evidence="10" id="KW-1185">Reference proteome</keyword>
<dbReference type="Pfam" id="PF02195">
    <property type="entry name" value="ParB_N"/>
    <property type="match status" value="1"/>
</dbReference>
<evidence type="ECO:0000313" key="10">
    <source>
        <dbReference type="Proteomes" id="UP000199488"/>
    </source>
</evidence>
<dbReference type="GO" id="GO:0007059">
    <property type="term" value="P:chromosome segregation"/>
    <property type="evidence" value="ECO:0007669"/>
    <property type="project" value="TreeGrafter"/>
</dbReference>
<dbReference type="GO" id="GO:0000917">
    <property type="term" value="P:division septum assembly"/>
    <property type="evidence" value="ECO:0007669"/>
    <property type="project" value="UniProtKB-KW"/>
</dbReference>
<dbReference type="FunFam" id="1.10.10.2830:FF:000001">
    <property type="entry name" value="Chromosome partitioning protein ParB"/>
    <property type="match status" value="1"/>
</dbReference>
<evidence type="ECO:0000259" key="8">
    <source>
        <dbReference type="SMART" id="SM00470"/>
    </source>
</evidence>
<evidence type="ECO:0000256" key="5">
    <source>
        <dbReference type="ARBA" id="ARBA00023125"/>
    </source>
</evidence>
<dbReference type="NCBIfam" id="TIGR04285">
    <property type="entry name" value="nucleoid_noc"/>
    <property type="match status" value="1"/>
</dbReference>
<dbReference type="AlphaFoldDB" id="A0A1H2W9F7"/>
<comment type="subcellular location">
    <subcellularLocation>
        <location evidence="1">Cytoplasm</location>
        <location evidence="1">Nucleoid</location>
    </subcellularLocation>
</comment>
<evidence type="ECO:0000256" key="2">
    <source>
        <dbReference type="ARBA" id="ARBA00006295"/>
    </source>
</evidence>
<evidence type="ECO:0000256" key="7">
    <source>
        <dbReference type="ARBA" id="ARBA00023306"/>
    </source>
</evidence>
<dbReference type="CDD" id="cd16393">
    <property type="entry name" value="SPO0J_N"/>
    <property type="match status" value="1"/>
</dbReference>
<dbReference type="InterPro" id="IPR050336">
    <property type="entry name" value="Chromosome_partition/occlusion"/>
</dbReference>
<reference evidence="9 10" key="1">
    <citation type="submission" date="2016-10" db="EMBL/GenBank/DDBJ databases">
        <authorList>
            <person name="de Groot N.N."/>
        </authorList>
    </citation>
    <scope>NUCLEOTIDE SEQUENCE [LARGE SCALE GENOMIC DNA]</scope>
    <source>
        <strain evidence="9 10">DSM 23126</strain>
    </source>
</reference>
<gene>
    <name evidence="9" type="ORF">SAMN05421781_2312</name>
</gene>
<dbReference type="InterPro" id="IPR041468">
    <property type="entry name" value="HTH_ParB/Spo0J"/>
</dbReference>
<dbReference type="GO" id="GO:0003677">
    <property type="term" value="F:DNA binding"/>
    <property type="evidence" value="ECO:0007669"/>
    <property type="project" value="UniProtKB-KW"/>
</dbReference>
<dbReference type="InterPro" id="IPR003115">
    <property type="entry name" value="ParB_N"/>
</dbReference>
<keyword evidence="4" id="KW-0132">Cell division</keyword>
<evidence type="ECO:0000256" key="6">
    <source>
        <dbReference type="ARBA" id="ARBA00023210"/>
    </source>
</evidence>
<keyword evidence="7" id="KW-0131">Cell cycle</keyword>
<dbReference type="RefSeq" id="WP_091615207.1">
    <property type="nucleotide sequence ID" value="NZ_FNNC01000005.1"/>
</dbReference>
<evidence type="ECO:0000313" key="9">
    <source>
        <dbReference type="EMBL" id="SDW76914.1"/>
    </source>
</evidence>
<dbReference type="Proteomes" id="UP000199488">
    <property type="component" value="Unassembled WGS sequence"/>
</dbReference>
<dbReference type="PANTHER" id="PTHR33375">
    <property type="entry name" value="CHROMOSOME-PARTITIONING PROTEIN PARB-RELATED"/>
    <property type="match status" value="1"/>
</dbReference>
<dbReference type="Gene3D" id="1.10.10.2830">
    <property type="match status" value="1"/>
</dbReference>
<evidence type="ECO:0000256" key="3">
    <source>
        <dbReference type="ARBA" id="ARBA00022490"/>
    </source>
</evidence>
<keyword evidence="3" id="KW-0963">Cytoplasm</keyword>
<dbReference type="EMBL" id="FNNC01000005">
    <property type="protein sequence ID" value="SDW76914.1"/>
    <property type="molecule type" value="Genomic_DNA"/>
</dbReference>
<dbReference type="FunFam" id="3.90.1530.30:FF:000001">
    <property type="entry name" value="Chromosome partitioning protein ParB"/>
    <property type="match status" value="1"/>
</dbReference>
<dbReference type="NCBIfam" id="TIGR00180">
    <property type="entry name" value="parB_part"/>
    <property type="match status" value="1"/>
</dbReference>
<dbReference type="PANTHER" id="PTHR33375:SF8">
    <property type="entry name" value="NUCLEOID OCCLUSION PROTEIN"/>
    <property type="match status" value="1"/>
</dbReference>
<keyword evidence="6" id="KW-0717">Septation</keyword>
<protein>
    <submittedName>
        <fullName evidence="9">Effector of nucleoid occlusion Noc</fullName>
    </submittedName>
</protein>
<sequence length="280" mass="32039">MKQSIQKWFGLGDNQAEKSGINEHEVKMIPIHQIMANPFQPRTIFSDEKLSELAQSLQTHGLLQPITVRKQSGGYEIIAGERRWRASQKLGWKEIPALVKEFNDTQTASIALIENLQREALTALEEAAAYARLLEMNQLTQASLAQRLGKSQSTIANKLRLLHLSEYVQEKLSEKEITERHARALLKLPEAERQDRIVDEAIEKDWNVKQTEDKIAALLDPKPKKTKQPKKHVSRDTRIALNTIRESIDMVTKSGMTIDTDEEDYDGYYQVTIRIPKSKQ</sequence>
<proteinExistence type="inferred from homology"/>
<feature type="domain" description="ParB-like N-terminal" evidence="8">
    <location>
        <begin position="27"/>
        <end position="116"/>
    </location>
</feature>
<dbReference type="Pfam" id="PF17762">
    <property type="entry name" value="HTH_ParB"/>
    <property type="match status" value="1"/>
</dbReference>
<accession>A0A1H2W9F7</accession>
<dbReference type="InterPro" id="IPR004437">
    <property type="entry name" value="ParB/RepB/Spo0J"/>
</dbReference>
<comment type="similarity">
    <text evidence="2">Belongs to the ParB family.</text>
</comment>
<keyword evidence="5" id="KW-0238">DNA-binding</keyword>
<dbReference type="Gene3D" id="3.90.1530.30">
    <property type="match status" value="1"/>
</dbReference>